<dbReference type="KEGG" id="blac:94352551"/>
<accession>A0A976FGS0</accession>
<dbReference type="GeneID" id="94352551"/>
<feature type="region of interest" description="Disordered" evidence="1">
    <location>
        <begin position="869"/>
        <end position="889"/>
    </location>
</feature>
<evidence type="ECO:0000313" key="4">
    <source>
        <dbReference type="Proteomes" id="UP000294530"/>
    </source>
</evidence>
<evidence type="ECO:0000313" key="3">
    <source>
        <dbReference type="EMBL" id="TDH66537.1"/>
    </source>
</evidence>
<organism evidence="3 4">
    <name type="scientific">Bremia lactucae</name>
    <name type="common">Lettuce downy mildew</name>
    <dbReference type="NCBI Taxonomy" id="4779"/>
    <lineage>
        <taxon>Eukaryota</taxon>
        <taxon>Sar</taxon>
        <taxon>Stramenopiles</taxon>
        <taxon>Oomycota</taxon>
        <taxon>Peronosporomycetes</taxon>
        <taxon>Peronosporales</taxon>
        <taxon>Peronosporaceae</taxon>
        <taxon>Bremia</taxon>
    </lineage>
</organism>
<evidence type="ECO:0000256" key="1">
    <source>
        <dbReference type="SAM" id="MobiDB-lite"/>
    </source>
</evidence>
<dbReference type="Pfam" id="PF08626">
    <property type="entry name" value="TRAPPC9-Trs120"/>
    <property type="match status" value="1"/>
</dbReference>
<gene>
    <name evidence="3" type="ORF">CCR75_008833</name>
</gene>
<dbReference type="RefSeq" id="XP_067816036.1">
    <property type="nucleotide sequence ID" value="XM_067966880.1"/>
</dbReference>
<proteinExistence type="predicted"/>
<dbReference type="InterPro" id="IPR058563">
    <property type="entry name" value="Trs120_TRAPPC9_N"/>
</dbReference>
<sequence length="1514" mass="168446">MTPLPHWKRPAQILVYLVPVGGISSDLFTSYARLLLNYSELPLRSLTRPGGYSPELSPFCGLDWSGAGSMRFLFVSTAERIDSCDGDDVHASHRVIGALGVCHSPSLTLSGGLRAAHAQFEASIRSFTGLVMHKLFAFEHAFEDATASECEGLSNLVMFPVHHELEGTGESTVSLHLQVVMETIAVNILMALESAIRSATSSAVPDGVMNGGDLTSVLLDVNVEPHASQLSNLSPLVLSRDFRGDDSLGSVSCLIPRSSLPSSLSIPTHPSPRALDPRHRRRKRHLARRKKLLGDYSLLVSCVSQAMDHYVVAIDMLREEERRSGGAAADALWLAAALERLAYCLYTNTLTTFSTELVEKASEAVAFYAKAGTIKLESLLIENMGRYYARVAMASLTCTVLEGEARLLESVWIKCLLWDVLERGLMLLPGLQPQRQIEYLIQSSHILETLGHGRRVAFLLHEAAAILLARNAPCIGVESKRLRSHFAVAKGSQQERDLEAALLLERMAARCLNIQDIRTLRSEQQWHVSTVNQRNCRKNSSKASSDNSWPIIRFHVLRQLLAIAELLGDALLVGTYCLQLLDMLIWCDSIVQPSIIKKQISTSKTSNPLDHLQQPALSLRKPYSLAERAALGLHAKSGIFCSPPPRADTKTRRNFTASPSATMTNAAASLSSTLSNTPRILATPRQQFSAAVSALSTKASPAFAPFAHAHFQSNESLTSRAGDEEDRKLAAKEASVIDVGGIGLNEVDGLKSARMSTADASESDCKTHAINFVPVWNLQSKAEIKKFQQNLLHVLDLECTMLRSSDQAKLRTFLQVNKLKLRSICNLMNPFFSRKTALEMFEMQSKCDKQAINSEFYYSPFEKQKCIEKANDRGRKEERNDRNDAPSRYERGFPVNDRIELQLILSNPTGIHINLLEVKAWVTFENGGIANKATKDVYVKCYSRTFSLDPYQKRKSVVLEIQPLQEGILNVRGCFFKAFNIKTLFLLEIPLIIRVVRELPLVLLCIHEHTSTAHSNGEKAEICRELASTNVHLAMMSTETRRCLLCIHCVGKRKITNFRLAVSLQTRYTAKKYCVIYDNLQTALSTANSTLQSKSESTNANGVCEQLTSKALVFRYSSVVSSPVPIASGDCVRISFEVSLREISEQQEKTDDSIVIEWSVVYADETGSSKENIFYRETKLIMKITPLSALVLQSVTLLPRNMVGVPINCRLQKHIPDDKSEVTTNHSCFVIIQVINPTEIGFRFRMRRRDDNSEERTCEADIECHCSRRFVIEVPRIYALVSDSGDHGTADVLNDLLAMEWETYFGSRGSLRINEFHLGFIAGMEQVKMELSCPPVNFYIQPFPEISASGLASGEQNGGTMKLGFGKERDLSTEAPKFVQVTNTPFKSQTLHVEVFQYVPVAVVIQRADIASQQPISGVEVEVIITDENEESCFEMNDYVMVVGLLRTLVQWTELMDSSIKKHKIQCMFLSEGNFCVTVRGRVLDGDGQRAGNEIRAHEPLHVHVRLKDVSPTI</sequence>
<dbReference type="EMBL" id="SHOA02000202">
    <property type="protein sequence ID" value="TDH66537.1"/>
    <property type="molecule type" value="Genomic_DNA"/>
</dbReference>
<dbReference type="PANTHER" id="PTHR21512:SF5">
    <property type="entry name" value="TRAFFICKING PROTEIN PARTICLE COMPLEX SUBUNIT 9"/>
    <property type="match status" value="1"/>
</dbReference>
<keyword evidence="4" id="KW-1185">Reference proteome</keyword>
<comment type="caution">
    <text evidence="3">The sequence shown here is derived from an EMBL/GenBank/DDBJ whole genome shotgun (WGS) entry which is preliminary data.</text>
</comment>
<feature type="domain" description="Trs120/TRAPPC9 N-terminal" evidence="2">
    <location>
        <begin position="9"/>
        <end position="345"/>
    </location>
</feature>
<dbReference type="InterPro" id="IPR013935">
    <property type="entry name" value="Trs120_TRAPPC9"/>
</dbReference>
<reference evidence="3 4" key="1">
    <citation type="journal article" date="2021" name="Genome Biol.">
        <title>AFLAP: assembly-free linkage analysis pipeline using k-mers from genome sequencing data.</title>
        <authorList>
            <person name="Fletcher K."/>
            <person name="Zhang L."/>
            <person name="Gil J."/>
            <person name="Han R."/>
            <person name="Cavanaugh K."/>
            <person name="Michelmore R."/>
        </authorList>
    </citation>
    <scope>NUCLEOTIDE SEQUENCE [LARGE SCALE GENOMIC DNA]</scope>
    <source>
        <strain evidence="3 4">SF5</strain>
    </source>
</reference>
<dbReference type="OrthoDB" id="27962at2759"/>
<protein>
    <recommendedName>
        <fullName evidence="2">Trs120/TRAPPC9 N-terminal domain-containing protein</fullName>
    </recommendedName>
</protein>
<dbReference type="Proteomes" id="UP000294530">
    <property type="component" value="Unassembled WGS sequence"/>
</dbReference>
<dbReference type="GO" id="GO:0005802">
    <property type="term" value="C:trans-Golgi network"/>
    <property type="evidence" value="ECO:0007669"/>
    <property type="project" value="TreeGrafter"/>
</dbReference>
<evidence type="ECO:0000259" key="2">
    <source>
        <dbReference type="Pfam" id="PF08626"/>
    </source>
</evidence>
<dbReference type="PANTHER" id="PTHR21512">
    <property type="entry name" value="TRAFFICKING PROTEIN PARTICLE COMPLEX SUBUNIT 9"/>
    <property type="match status" value="1"/>
</dbReference>
<name>A0A976FGS0_BRELC</name>